<reference evidence="3" key="1">
    <citation type="journal article" date="2015" name="PLoS Genet.">
        <title>The dynamic genome and transcriptome of the human fungal pathogen Blastomyces and close relative Emmonsia.</title>
        <authorList>
            <person name="Munoz J.F."/>
            <person name="Gauthier G.M."/>
            <person name="Desjardins C.A."/>
            <person name="Gallo J.E."/>
            <person name="Holder J."/>
            <person name="Sullivan T.D."/>
            <person name="Marty A.J."/>
            <person name="Carmen J.C."/>
            <person name="Chen Z."/>
            <person name="Ding L."/>
            <person name="Gujja S."/>
            <person name="Magrini V."/>
            <person name="Misas E."/>
            <person name="Mitreva M."/>
            <person name="Priest M."/>
            <person name="Saif S."/>
            <person name="Whiston E.A."/>
            <person name="Young S."/>
            <person name="Zeng Q."/>
            <person name="Goldman W.E."/>
            <person name="Mardis E.R."/>
            <person name="Taylor J.W."/>
            <person name="McEwen J.G."/>
            <person name="Clay O.K."/>
            <person name="Klein B.S."/>
            <person name="Cuomo C.A."/>
        </authorList>
    </citation>
    <scope>NUCLEOTIDE SEQUENCE [LARGE SCALE GENOMIC DNA]</scope>
    <source>
        <strain evidence="3">UAMH 139</strain>
    </source>
</reference>
<evidence type="ECO:0000256" key="1">
    <source>
        <dbReference type="SAM" id="MobiDB-lite"/>
    </source>
</evidence>
<comment type="caution">
    <text evidence="2">The sequence shown here is derived from an EMBL/GenBank/DDBJ whole genome shotgun (WGS) entry which is preliminary data.</text>
</comment>
<name>A0A0H1BMC4_9EURO</name>
<gene>
    <name evidence="2" type="ORF">EMPG_12497</name>
</gene>
<evidence type="ECO:0000313" key="2">
    <source>
        <dbReference type="EMBL" id="KLJ12470.1"/>
    </source>
</evidence>
<dbReference type="OrthoDB" id="10310523at2759"/>
<keyword evidence="3" id="KW-1185">Reference proteome</keyword>
<protein>
    <submittedName>
        <fullName evidence="2">Uncharacterized protein</fullName>
    </submittedName>
</protein>
<evidence type="ECO:0000313" key="3">
    <source>
        <dbReference type="Proteomes" id="UP000053573"/>
    </source>
</evidence>
<accession>A0A0H1BMC4</accession>
<dbReference type="Proteomes" id="UP000053573">
    <property type="component" value="Unassembled WGS sequence"/>
</dbReference>
<proteinExistence type="predicted"/>
<dbReference type="EMBL" id="LDEV01000892">
    <property type="protein sequence ID" value="KLJ12470.1"/>
    <property type="molecule type" value="Genomic_DNA"/>
</dbReference>
<feature type="region of interest" description="Disordered" evidence="1">
    <location>
        <begin position="47"/>
        <end position="69"/>
    </location>
</feature>
<organism evidence="2 3">
    <name type="scientific">Blastomyces silverae</name>
    <dbReference type="NCBI Taxonomy" id="2060906"/>
    <lineage>
        <taxon>Eukaryota</taxon>
        <taxon>Fungi</taxon>
        <taxon>Dikarya</taxon>
        <taxon>Ascomycota</taxon>
        <taxon>Pezizomycotina</taxon>
        <taxon>Eurotiomycetes</taxon>
        <taxon>Eurotiomycetidae</taxon>
        <taxon>Onygenales</taxon>
        <taxon>Ajellomycetaceae</taxon>
        <taxon>Blastomyces</taxon>
    </lineage>
</organism>
<dbReference type="AlphaFoldDB" id="A0A0H1BMC4"/>
<sequence length="69" mass="7686">MTGDFPKAEISDNVQVRTKQTLSTQCAGTSDDIPGHLNRNRWFCKRGQRHREASQSSLTDGPQSMAHLS</sequence>